<keyword evidence="4 10" id="KW-0699">rRNA-binding</keyword>
<dbReference type="CDD" id="cd01854">
    <property type="entry name" value="YjeQ_EngC"/>
    <property type="match status" value="1"/>
</dbReference>
<evidence type="ECO:0000256" key="4">
    <source>
        <dbReference type="ARBA" id="ARBA00022730"/>
    </source>
</evidence>
<evidence type="ECO:0000313" key="13">
    <source>
        <dbReference type="EMBL" id="HIQ83509.1"/>
    </source>
</evidence>
<evidence type="ECO:0000313" key="14">
    <source>
        <dbReference type="Proteomes" id="UP000824260"/>
    </source>
</evidence>
<dbReference type="InterPro" id="IPR010914">
    <property type="entry name" value="RsgA_GTPase_dom"/>
</dbReference>
<comment type="cofactor">
    <cofactor evidence="10">
        <name>Zn(2+)</name>
        <dbReference type="ChEBI" id="CHEBI:29105"/>
    </cofactor>
    <text evidence="10">Binds 1 zinc ion per subunit.</text>
</comment>
<evidence type="ECO:0000259" key="11">
    <source>
        <dbReference type="PROSITE" id="PS50936"/>
    </source>
</evidence>
<feature type="binding site" evidence="10">
    <location>
        <position position="249"/>
    </location>
    <ligand>
        <name>Zn(2+)</name>
        <dbReference type="ChEBI" id="CHEBI:29105"/>
    </ligand>
</feature>
<evidence type="ECO:0000256" key="6">
    <source>
        <dbReference type="ARBA" id="ARBA00022801"/>
    </source>
</evidence>
<dbReference type="Gene3D" id="2.40.50.140">
    <property type="entry name" value="Nucleic acid-binding proteins"/>
    <property type="match status" value="1"/>
</dbReference>
<comment type="similarity">
    <text evidence="10">Belongs to the TRAFAC class YlqF/YawG GTPase family. RsgA subfamily.</text>
</comment>
<feature type="domain" description="CP-type G" evidence="12">
    <location>
        <begin position="64"/>
        <end position="220"/>
    </location>
</feature>
<dbReference type="GO" id="GO:0003924">
    <property type="term" value="F:GTPase activity"/>
    <property type="evidence" value="ECO:0007669"/>
    <property type="project" value="UniProtKB-UniRule"/>
</dbReference>
<dbReference type="NCBIfam" id="TIGR00157">
    <property type="entry name" value="ribosome small subunit-dependent GTPase A"/>
    <property type="match status" value="1"/>
</dbReference>
<dbReference type="InterPro" id="IPR027417">
    <property type="entry name" value="P-loop_NTPase"/>
</dbReference>
<dbReference type="InterPro" id="IPR031944">
    <property type="entry name" value="RsgA_N"/>
</dbReference>
<keyword evidence="7 10" id="KW-0862">Zinc</keyword>
<dbReference type="Gene3D" id="1.10.40.50">
    <property type="entry name" value="Probable gtpase engc, domain 3"/>
    <property type="match status" value="1"/>
</dbReference>
<dbReference type="Gene3D" id="3.40.50.300">
    <property type="entry name" value="P-loop containing nucleotide triphosphate hydrolases"/>
    <property type="match status" value="1"/>
</dbReference>
<dbReference type="GO" id="GO:0019843">
    <property type="term" value="F:rRNA binding"/>
    <property type="evidence" value="ECO:0007669"/>
    <property type="project" value="UniProtKB-KW"/>
</dbReference>
<dbReference type="InterPro" id="IPR030378">
    <property type="entry name" value="G_CP_dom"/>
</dbReference>
<evidence type="ECO:0000256" key="8">
    <source>
        <dbReference type="ARBA" id="ARBA00022884"/>
    </source>
</evidence>
<dbReference type="SUPFAM" id="SSF50249">
    <property type="entry name" value="Nucleic acid-binding proteins"/>
    <property type="match status" value="1"/>
</dbReference>
<dbReference type="GO" id="GO:0005737">
    <property type="term" value="C:cytoplasm"/>
    <property type="evidence" value="ECO:0007669"/>
    <property type="project" value="UniProtKB-SubCell"/>
</dbReference>
<feature type="binding site" evidence="10">
    <location>
        <position position="251"/>
    </location>
    <ligand>
        <name>Zn(2+)</name>
        <dbReference type="ChEBI" id="CHEBI:29105"/>
    </ligand>
</feature>
<dbReference type="Pfam" id="PF16745">
    <property type="entry name" value="RsgA_N"/>
    <property type="match status" value="1"/>
</dbReference>
<keyword evidence="3 10" id="KW-0479">Metal-binding</keyword>
<comment type="subunit">
    <text evidence="10">Monomer. Associates with 30S ribosomal subunit, binds 16S rRNA.</text>
</comment>
<dbReference type="GO" id="GO:0046872">
    <property type="term" value="F:metal ion binding"/>
    <property type="evidence" value="ECO:0007669"/>
    <property type="project" value="UniProtKB-KW"/>
</dbReference>
<keyword evidence="9 10" id="KW-0342">GTP-binding</keyword>
<feature type="binding site" evidence="10">
    <location>
        <begin position="163"/>
        <end position="171"/>
    </location>
    <ligand>
        <name>GTP</name>
        <dbReference type="ChEBI" id="CHEBI:37565"/>
    </ligand>
</feature>
<keyword evidence="1 10" id="KW-0963">Cytoplasm</keyword>
<dbReference type="Pfam" id="PF03193">
    <property type="entry name" value="RsgA_GTPase"/>
    <property type="match status" value="1"/>
</dbReference>
<evidence type="ECO:0000256" key="2">
    <source>
        <dbReference type="ARBA" id="ARBA00022517"/>
    </source>
</evidence>
<reference evidence="13" key="1">
    <citation type="submission" date="2020-10" db="EMBL/GenBank/DDBJ databases">
        <authorList>
            <person name="Gilroy R."/>
        </authorList>
    </citation>
    <scope>NUCLEOTIDE SEQUENCE</scope>
    <source>
        <strain evidence="13">ChiSjej6B24-2974</strain>
    </source>
</reference>
<evidence type="ECO:0000256" key="9">
    <source>
        <dbReference type="ARBA" id="ARBA00023134"/>
    </source>
</evidence>
<dbReference type="EC" id="3.6.1.-" evidence="10"/>
<evidence type="ECO:0000256" key="5">
    <source>
        <dbReference type="ARBA" id="ARBA00022741"/>
    </source>
</evidence>
<dbReference type="PANTHER" id="PTHR32120">
    <property type="entry name" value="SMALL RIBOSOMAL SUBUNIT BIOGENESIS GTPASE RSGA"/>
    <property type="match status" value="1"/>
</dbReference>
<evidence type="ECO:0000256" key="1">
    <source>
        <dbReference type="ARBA" id="ARBA00022490"/>
    </source>
</evidence>
<feature type="domain" description="EngC GTPase" evidence="11">
    <location>
        <begin position="73"/>
        <end position="218"/>
    </location>
</feature>
<dbReference type="AlphaFoldDB" id="A0A9D1CXP1"/>
<dbReference type="GO" id="GO:0005525">
    <property type="term" value="F:GTP binding"/>
    <property type="evidence" value="ECO:0007669"/>
    <property type="project" value="UniProtKB-UniRule"/>
</dbReference>
<feature type="binding site" evidence="10">
    <location>
        <position position="244"/>
    </location>
    <ligand>
        <name>Zn(2+)</name>
        <dbReference type="ChEBI" id="CHEBI:29105"/>
    </ligand>
</feature>
<dbReference type="HAMAP" id="MF_01820">
    <property type="entry name" value="GTPase_RsgA"/>
    <property type="match status" value="1"/>
</dbReference>
<dbReference type="PROSITE" id="PS51721">
    <property type="entry name" value="G_CP"/>
    <property type="match status" value="1"/>
</dbReference>
<dbReference type="CDD" id="cd04466">
    <property type="entry name" value="S1_YloQ_GTPase"/>
    <property type="match status" value="1"/>
</dbReference>
<evidence type="ECO:0000256" key="3">
    <source>
        <dbReference type="ARBA" id="ARBA00022723"/>
    </source>
</evidence>
<evidence type="ECO:0000259" key="12">
    <source>
        <dbReference type="PROSITE" id="PS51721"/>
    </source>
</evidence>
<gene>
    <name evidence="10 13" type="primary">rsgA</name>
    <name evidence="13" type="ORF">IAA52_10465</name>
</gene>
<organism evidence="13 14">
    <name type="scientific">Candidatus Pullichristensenella stercorigallinarum</name>
    <dbReference type="NCBI Taxonomy" id="2840909"/>
    <lineage>
        <taxon>Bacteria</taxon>
        <taxon>Bacillati</taxon>
        <taxon>Bacillota</taxon>
        <taxon>Clostridia</taxon>
        <taxon>Candidatus Pullichristensenella</taxon>
    </lineage>
</organism>
<keyword evidence="8 10" id="KW-0694">RNA-binding</keyword>
<dbReference type="PROSITE" id="PS50936">
    <property type="entry name" value="ENGC_GTPASE"/>
    <property type="match status" value="1"/>
</dbReference>
<evidence type="ECO:0000256" key="7">
    <source>
        <dbReference type="ARBA" id="ARBA00022833"/>
    </source>
</evidence>
<keyword evidence="5 10" id="KW-0547">Nucleotide-binding</keyword>
<dbReference type="InterPro" id="IPR004881">
    <property type="entry name" value="Ribosome_biogen_GTPase_RsgA"/>
</dbReference>
<comment type="subcellular location">
    <subcellularLocation>
        <location evidence="10">Cytoplasm</location>
    </subcellularLocation>
</comment>
<proteinExistence type="inferred from homology"/>
<name>A0A9D1CXP1_9FIRM</name>
<reference evidence="13" key="2">
    <citation type="journal article" date="2021" name="PeerJ">
        <title>Extensive microbial diversity within the chicken gut microbiome revealed by metagenomics and culture.</title>
        <authorList>
            <person name="Gilroy R."/>
            <person name="Ravi A."/>
            <person name="Getino M."/>
            <person name="Pursley I."/>
            <person name="Horton D.L."/>
            <person name="Alikhan N.F."/>
            <person name="Baker D."/>
            <person name="Gharbi K."/>
            <person name="Hall N."/>
            <person name="Watson M."/>
            <person name="Adriaenssens E.M."/>
            <person name="Foster-Nyarko E."/>
            <person name="Jarju S."/>
            <person name="Secka A."/>
            <person name="Antonio M."/>
            <person name="Oren A."/>
            <person name="Chaudhuri R.R."/>
            <person name="La Ragione R."/>
            <person name="Hildebrand F."/>
            <person name="Pallen M.J."/>
        </authorList>
    </citation>
    <scope>NUCLEOTIDE SEQUENCE</scope>
    <source>
        <strain evidence="13">ChiSjej6B24-2974</strain>
    </source>
</reference>
<keyword evidence="2 10" id="KW-0690">Ribosome biogenesis</keyword>
<sequence>MQGIITRGVGGFYYVLDAEGQTHQLRAQAKLRRAHIKPMVGDRVEFEPGNDEEDGWLKEVLPRKSQLARPPVANIDTVLVVIAAAAPEPDLMMADRLLLAARQGGIEAVIAVNKCDIAPETAEGIARQYRGAGADIFRVCASTGAGVETLRERLRGHVHAVAGQSGAGKSTLLNALYGFGLQTGGVSRKIERGRHTTRHCELIPLEGGGMALDTPGFSLLETKLCDPVLLKDDYPEFQPYEGQCRFSPCYHATEPDCAVREAVETGKIDKERHARYMALLEEMRIRWRDRYG</sequence>
<comment type="caution">
    <text evidence="13">The sequence shown here is derived from an EMBL/GenBank/DDBJ whole genome shotgun (WGS) entry which is preliminary data.</text>
</comment>
<dbReference type="InterPro" id="IPR012340">
    <property type="entry name" value="NA-bd_OB-fold"/>
</dbReference>
<comment type="function">
    <text evidence="10">One of several proteins that assist in the late maturation steps of the functional core of the 30S ribosomal subunit. Helps release RbfA from mature subunits. May play a role in the assembly of ribosomal proteins into the subunit. Circularly permuted GTPase that catalyzes slow GTP hydrolysis, GTPase activity is stimulated by the 30S ribosomal subunit.</text>
</comment>
<dbReference type="PANTHER" id="PTHR32120:SF11">
    <property type="entry name" value="SMALL RIBOSOMAL SUBUNIT BIOGENESIS GTPASE RSGA 1, MITOCHONDRIAL-RELATED"/>
    <property type="match status" value="1"/>
</dbReference>
<dbReference type="EMBL" id="DVFZ01000100">
    <property type="protein sequence ID" value="HIQ83509.1"/>
    <property type="molecule type" value="Genomic_DNA"/>
</dbReference>
<accession>A0A9D1CXP1</accession>
<protein>
    <recommendedName>
        <fullName evidence="10">Small ribosomal subunit biogenesis GTPase RsgA</fullName>
        <ecNumber evidence="10">3.6.1.-</ecNumber>
    </recommendedName>
</protein>
<dbReference type="Proteomes" id="UP000824260">
    <property type="component" value="Unassembled WGS sequence"/>
</dbReference>
<feature type="binding site" evidence="10">
    <location>
        <position position="257"/>
    </location>
    <ligand>
        <name>Zn(2+)</name>
        <dbReference type="ChEBI" id="CHEBI:29105"/>
    </ligand>
</feature>
<feature type="binding site" evidence="10">
    <location>
        <begin position="113"/>
        <end position="116"/>
    </location>
    <ligand>
        <name>GTP</name>
        <dbReference type="ChEBI" id="CHEBI:37565"/>
    </ligand>
</feature>
<dbReference type="SUPFAM" id="SSF52540">
    <property type="entry name" value="P-loop containing nucleoside triphosphate hydrolases"/>
    <property type="match status" value="1"/>
</dbReference>
<evidence type="ECO:0000256" key="10">
    <source>
        <dbReference type="HAMAP-Rule" id="MF_01820"/>
    </source>
</evidence>
<keyword evidence="6 10" id="KW-0378">Hydrolase</keyword>
<dbReference type="GO" id="GO:0042274">
    <property type="term" value="P:ribosomal small subunit biogenesis"/>
    <property type="evidence" value="ECO:0007669"/>
    <property type="project" value="UniProtKB-UniRule"/>
</dbReference>